<dbReference type="GO" id="GO:0030317">
    <property type="term" value="P:flagellated sperm motility"/>
    <property type="evidence" value="ECO:0007669"/>
    <property type="project" value="Ensembl"/>
</dbReference>
<dbReference type="Pfam" id="PF15041">
    <property type="entry name" value="TKTI1"/>
    <property type="match status" value="1"/>
</dbReference>
<gene>
    <name evidence="1" type="primary">TEKTIP1</name>
</gene>
<protein>
    <submittedName>
        <fullName evidence="1">Tektin bundle interacting protein 1</fullName>
    </submittedName>
</protein>
<dbReference type="Proteomes" id="UP000694404">
    <property type="component" value="Unplaced"/>
</dbReference>
<name>A0A8C0JC07_CHEAB</name>
<accession>A0A8C0JC07</accession>
<organism evidence="1 2">
    <name type="scientific">Chelonoidis abingdonii</name>
    <name type="common">Abingdon island giant tortoise</name>
    <name type="synonym">Testudo abingdonii</name>
    <dbReference type="NCBI Taxonomy" id="106734"/>
    <lineage>
        <taxon>Eukaryota</taxon>
        <taxon>Metazoa</taxon>
        <taxon>Chordata</taxon>
        <taxon>Craniata</taxon>
        <taxon>Vertebrata</taxon>
        <taxon>Euteleostomi</taxon>
        <taxon>Archelosauria</taxon>
        <taxon>Testudinata</taxon>
        <taxon>Testudines</taxon>
        <taxon>Cryptodira</taxon>
        <taxon>Durocryptodira</taxon>
        <taxon>Testudinoidea</taxon>
        <taxon>Testudinidae</taxon>
        <taxon>Chelonoidis</taxon>
    </lineage>
</organism>
<proteinExistence type="predicted"/>
<reference evidence="1" key="2">
    <citation type="submission" date="2025-09" db="UniProtKB">
        <authorList>
            <consortium name="Ensembl"/>
        </authorList>
    </citation>
    <scope>IDENTIFICATION</scope>
</reference>
<evidence type="ECO:0000313" key="1">
    <source>
        <dbReference type="Ensembl" id="ENSCABP00000030271.1"/>
    </source>
</evidence>
<keyword evidence="2" id="KW-1185">Reference proteome</keyword>
<dbReference type="PANTHER" id="PTHR31254:SF1">
    <property type="entry name" value="TEKTIN BUNDLE-INTERACTING PROTEIN 1"/>
    <property type="match status" value="1"/>
</dbReference>
<dbReference type="GeneTree" id="ENSGT00390000004282"/>
<sequence length="204" mass="22665">TYNITRENPHFVTLVLLNNNNPCGCYLTLHGPRNAPVLKQAVRWKCTPMGRDAIPQAWYTGLTNRDNRDAWYTLTSGLSRESYHRWARSHAEREQKSLPPAYAQHLREVSWFDPVLPAQYLEPSTRWGAFRWQDRPVLGKEHGKSVGLGSLGLGEGGGFTALFFLGGTTAAALSWPCPGQGSPTILPLRCSRCRQPPGLAAVLP</sequence>
<dbReference type="Ensembl" id="ENSCABT00000033176.1">
    <property type="protein sequence ID" value="ENSCABP00000030271.1"/>
    <property type="gene ID" value="ENSCABG00000022161.1"/>
</dbReference>
<evidence type="ECO:0000313" key="2">
    <source>
        <dbReference type="Proteomes" id="UP000694404"/>
    </source>
</evidence>
<dbReference type="GO" id="GO:0160111">
    <property type="term" value="C:axonemal A tubule inner sheath"/>
    <property type="evidence" value="ECO:0007669"/>
    <property type="project" value="Ensembl"/>
</dbReference>
<reference evidence="1" key="1">
    <citation type="submission" date="2025-08" db="UniProtKB">
        <authorList>
            <consortium name="Ensembl"/>
        </authorList>
    </citation>
    <scope>IDENTIFICATION</scope>
</reference>
<dbReference type="GO" id="GO:0036126">
    <property type="term" value="C:sperm flagellum"/>
    <property type="evidence" value="ECO:0007669"/>
    <property type="project" value="Ensembl"/>
</dbReference>
<dbReference type="PANTHER" id="PTHR31254">
    <property type="entry name" value="HYPOTHETICAL PROTEIN LOC690617"/>
    <property type="match status" value="1"/>
</dbReference>
<dbReference type="AlphaFoldDB" id="A0A8C0JC07"/>
<dbReference type="InterPro" id="IPR029203">
    <property type="entry name" value="TKTI1"/>
</dbReference>